<keyword evidence="7" id="KW-0505">Motor protein</keyword>
<dbReference type="EMBL" id="HBGF01048274">
    <property type="protein sequence ID" value="CAD9149914.1"/>
    <property type="molecule type" value="Transcribed_RNA"/>
</dbReference>
<comment type="subcellular location">
    <subcellularLocation>
        <location evidence="1">Cytoplasm</location>
    </subcellularLocation>
</comment>
<dbReference type="GO" id="GO:0005875">
    <property type="term" value="C:microtubule associated complex"/>
    <property type="evidence" value="ECO:0007669"/>
    <property type="project" value="TreeGrafter"/>
</dbReference>
<keyword evidence="4 7" id="KW-0067">ATP-binding</keyword>
<dbReference type="PROSITE" id="PS00411">
    <property type="entry name" value="KINESIN_MOTOR_1"/>
    <property type="match status" value="1"/>
</dbReference>
<evidence type="ECO:0000256" key="1">
    <source>
        <dbReference type="ARBA" id="ARBA00004496"/>
    </source>
</evidence>
<dbReference type="GO" id="GO:0051231">
    <property type="term" value="P:spindle elongation"/>
    <property type="evidence" value="ECO:0007669"/>
    <property type="project" value="TreeGrafter"/>
</dbReference>
<evidence type="ECO:0000256" key="5">
    <source>
        <dbReference type="ARBA" id="ARBA00023054"/>
    </source>
</evidence>
<dbReference type="Pfam" id="PF00225">
    <property type="entry name" value="Kinesin"/>
    <property type="match status" value="1"/>
</dbReference>
<evidence type="ECO:0000313" key="11">
    <source>
        <dbReference type="EMBL" id="CAD9149914.1"/>
    </source>
</evidence>
<comment type="similarity">
    <text evidence="6 7">Belongs to the TRAFAC class myosin-kinesin ATPase superfamily. Kinesin family.</text>
</comment>
<dbReference type="InterPro" id="IPR019821">
    <property type="entry name" value="Kinesin_motor_CS"/>
</dbReference>
<dbReference type="GO" id="GO:0005737">
    <property type="term" value="C:cytoplasm"/>
    <property type="evidence" value="ECO:0007669"/>
    <property type="project" value="UniProtKB-SubCell"/>
</dbReference>
<evidence type="ECO:0000259" key="10">
    <source>
        <dbReference type="PROSITE" id="PS50067"/>
    </source>
</evidence>
<feature type="coiled-coil region" evidence="8">
    <location>
        <begin position="473"/>
        <end position="530"/>
    </location>
</feature>
<dbReference type="GO" id="GO:0003777">
    <property type="term" value="F:microtubule motor activity"/>
    <property type="evidence" value="ECO:0007669"/>
    <property type="project" value="InterPro"/>
</dbReference>
<evidence type="ECO:0000256" key="2">
    <source>
        <dbReference type="ARBA" id="ARBA00022490"/>
    </source>
</evidence>
<dbReference type="GO" id="GO:0008017">
    <property type="term" value="F:microtubule binding"/>
    <property type="evidence" value="ECO:0007669"/>
    <property type="project" value="InterPro"/>
</dbReference>
<proteinExistence type="inferred from homology"/>
<keyword evidence="5 8" id="KW-0175">Coiled coil</keyword>
<feature type="compositionally biased region" description="Low complexity" evidence="9">
    <location>
        <begin position="616"/>
        <end position="626"/>
    </location>
</feature>
<dbReference type="SUPFAM" id="SSF52540">
    <property type="entry name" value="P-loop containing nucleoside triphosphate hydrolases"/>
    <property type="match status" value="1"/>
</dbReference>
<dbReference type="GO" id="GO:0005874">
    <property type="term" value="C:microtubule"/>
    <property type="evidence" value="ECO:0007669"/>
    <property type="project" value="UniProtKB-KW"/>
</dbReference>
<protein>
    <recommendedName>
        <fullName evidence="7">Kinesin-like protein</fullName>
    </recommendedName>
</protein>
<keyword evidence="2" id="KW-0963">Cytoplasm</keyword>
<evidence type="ECO:0000256" key="4">
    <source>
        <dbReference type="ARBA" id="ARBA00022840"/>
    </source>
</evidence>
<feature type="domain" description="Kinesin motor" evidence="10">
    <location>
        <begin position="1"/>
        <end position="224"/>
    </location>
</feature>
<dbReference type="Gene3D" id="3.40.850.10">
    <property type="entry name" value="Kinesin motor domain"/>
    <property type="match status" value="1"/>
</dbReference>
<reference evidence="11" key="1">
    <citation type="submission" date="2021-01" db="EMBL/GenBank/DDBJ databases">
        <authorList>
            <person name="Corre E."/>
            <person name="Pelletier E."/>
            <person name="Niang G."/>
            <person name="Scheremetjew M."/>
            <person name="Finn R."/>
            <person name="Kale V."/>
            <person name="Holt S."/>
            <person name="Cochrane G."/>
            <person name="Meng A."/>
            <person name="Brown T."/>
            <person name="Cohen L."/>
        </authorList>
    </citation>
    <scope>NUCLEOTIDE SEQUENCE</scope>
    <source>
        <strain evidence="11">CCAP 1951/1</strain>
    </source>
</reference>
<feature type="region of interest" description="Disordered" evidence="9">
    <location>
        <begin position="603"/>
        <end position="627"/>
    </location>
</feature>
<dbReference type="GO" id="GO:0005524">
    <property type="term" value="F:ATP binding"/>
    <property type="evidence" value="ECO:0007669"/>
    <property type="project" value="UniProtKB-KW"/>
</dbReference>
<dbReference type="GO" id="GO:0007052">
    <property type="term" value="P:mitotic spindle organization"/>
    <property type="evidence" value="ECO:0007669"/>
    <property type="project" value="TreeGrafter"/>
</dbReference>
<dbReference type="SMART" id="SM00129">
    <property type="entry name" value="KISc"/>
    <property type="match status" value="1"/>
</dbReference>
<name>A0A7S1QWY4_NEODS</name>
<evidence type="ECO:0000256" key="3">
    <source>
        <dbReference type="ARBA" id="ARBA00022741"/>
    </source>
</evidence>
<dbReference type="PANTHER" id="PTHR47969:SF15">
    <property type="entry name" value="CHROMOSOME-ASSOCIATED KINESIN KIF4A-RELATED"/>
    <property type="match status" value="1"/>
</dbReference>
<dbReference type="PRINTS" id="PR00380">
    <property type="entry name" value="KINESINHEAVY"/>
</dbReference>
<feature type="compositionally biased region" description="Basic and acidic residues" evidence="9">
    <location>
        <begin position="267"/>
        <end position="284"/>
    </location>
</feature>
<keyword evidence="7" id="KW-0493">Microtubule</keyword>
<dbReference type="InterPro" id="IPR036961">
    <property type="entry name" value="Kinesin_motor_dom_sf"/>
</dbReference>
<feature type="coiled-coil region" evidence="8">
    <location>
        <begin position="631"/>
        <end position="669"/>
    </location>
</feature>
<dbReference type="InterPro" id="IPR027417">
    <property type="entry name" value="P-loop_NTPase"/>
</dbReference>
<dbReference type="GO" id="GO:0007018">
    <property type="term" value="P:microtubule-based movement"/>
    <property type="evidence" value="ECO:0007669"/>
    <property type="project" value="InterPro"/>
</dbReference>
<accession>A0A7S1QWY4</accession>
<gene>
    <name evidence="11" type="ORF">NDES1114_LOCUS32252</name>
</gene>
<dbReference type="InterPro" id="IPR001752">
    <property type="entry name" value="Kinesin_motor_dom"/>
</dbReference>
<evidence type="ECO:0000256" key="8">
    <source>
        <dbReference type="SAM" id="Coils"/>
    </source>
</evidence>
<feature type="coiled-coil region" evidence="8">
    <location>
        <begin position="332"/>
        <end position="366"/>
    </location>
</feature>
<evidence type="ECO:0000256" key="6">
    <source>
        <dbReference type="PROSITE-ProRule" id="PRU00283"/>
    </source>
</evidence>
<dbReference type="PROSITE" id="PS50067">
    <property type="entry name" value="KINESIN_MOTOR_2"/>
    <property type="match status" value="1"/>
</dbReference>
<sequence>MATEAIFAHIQQNRGPHLNFKVRASYLQIYKEVVSDLLAKSQSTKQLAIRQSKGRVSVDGLSEWIVKSPNDIYGLMERGCSVRATSATRMSELSSRSHAIFQIVVEIFEGDEEVGRTYKVGKLNIVDLAGSEKVRATGVTGERLEEAKKINWSLHQLGNVISALADPNRRDPHIPYRNSKLTHMLTDSLGGNCKTTLIACISPAYESYAESVSTLKFANRAKNIKNDAIVNEESDQSALIAKYAAEIQRLRSMLGDREASSGIPRSLDGERDRMFDEEKREKQRLEGRIGELERQLLASGVGDGADDRSAQREDVAQVDRYKQLLLKQRDIMLNLTQRLNERDETILRLQEELDAYDSHVIELEERLEGSHAGSPTTARALSRADAERVVADSKVFLRGGEPRYQAAGDANKLLTAEEKMVELLATHGSPAVVSQKPLPTGGAPMDGATLRSMQEALMHRAERLAKELVADRCHQLLQELADTRGKLAKAEQAARTAEAAADVTRAPQLAEQSERMKAFLQNETNELHRRHAAEVDSLKKQLSAERDAHRAVSAEMARVSFDIRQLKDAQGAGRSRELDELWDQVRRIESATTPDIIQALASAAAPSSGRGGHVDPTATASPSSSANQIRVMQLESAVDTLQRQQQATKQEMQSQIEERDARVRSLEKELASRDQSAVSLRRALQTHEKDRAALKKILEQRIKTKLENISNGLRAGADIQRVNGEVSSLMGLVVAAIDAMNAEQTSNPQSR</sequence>
<evidence type="ECO:0000256" key="7">
    <source>
        <dbReference type="RuleBase" id="RU000394"/>
    </source>
</evidence>
<dbReference type="PANTHER" id="PTHR47969">
    <property type="entry name" value="CHROMOSOME-ASSOCIATED KINESIN KIF4A-RELATED"/>
    <property type="match status" value="1"/>
</dbReference>
<dbReference type="AlphaFoldDB" id="A0A7S1QWY4"/>
<comment type="caution">
    <text evidence="6">Lacks conserved residue(s) required for the propagation of feature annotation.</text>
</comment>
<organism evidence="11">
    <name type="scientific">Neobodo designis</name>
    <name type="common">Flagellated protozoan</name>
    <name type="synonym">Bodo designis</name>
    <dbReference type="NCBI Taxonomy" id="312471"/>
    <lineage>
        <taxon>Eukaryota</taxon>
        <taxon>Discoba</taxon>
        <taxon>Euglenozoa</taxon>
        <taxon>Kinetoplastea</taxon>
        <taxon>Metakinetoplastina</taxon>
        <taxon>Neobodonida</taxon>
        <taxon>Neobodo</taxon>
    </lineage>
</organism>
<evidence type="ECO:0000256" key="9">
    <source>
        <dbReference type="SAM" id="MobiDB-lite"/>
    </source>
</evidence>
<feature type="region of interest" description="Disordered" evidence="9">
    <location>
        <begin position="258"/>
        <end position="284"/>
    </location>
</feature>
<keyword evidence="3 7" id="KW-0547">Nucleotide-binding</keyword>
<dbReference type="InterPro" id="IPR027640">
    <property type="entry name" value="Kinesin-like_fam"/>
</dbReference>